<reference evidence="1 2" key="1">
    <citation type="submission" date="2019-01" db="EMBL/GenBank/DDBJ databases">
        <authorList>
            <person name="Sayadi A."/>
        </authorList>
    </citation>
    <scope>NUCLEOTIDE SEQUENCE [LARGE SCALE GENOMIC DNA]</scope>
</reference>
<evidence type="ECO:0000313" key="2">
    <source>
        <dbReference type="Proteomes" id="UP000410492"/>
    </source>
</evidence>
<organism evidence="1 2">
    <name type="scientific">Callosobruchus maculatus</name>
    <name type="common">Southern cowpea weevil</name>
    <name type="synonym">Pulse bruchid</name>
    <dbReference type="NCBI Taxonomy" id="64391"/>
    <lineage>
        <taxon>Eukaryota</taxon>
        <taxon>Metazoa</taxon>
        <taxon>Ecdysozoa</taxon>
        <taxon>Arthropoda</taxon>
        <taxon>Hexapoda</taxon>
        <taxon>Insecta</taxon>
        <taxon>Pterygota</taxon>
        <taxon>Neoptera</taxon>
        <taxon>Endopterygota</taxon>
        <taxon>Coleoptera</taxon>
        <taxon>Polyphaga</taxon>
        <taxon>Cucujiformia</taxon>
        <taxon>Chrysomeloidea</taxon>
        <taxon>Chrysomelidae</taxon>
        <taxon>Bruchinae</taxon>
        <taxon>Bruchini</taxon>
        <taxon>Callosobruchus</taxon>
    </lineage>
</organism>
<sequence>VYLSRQGSVQRALSRRYQCTVIRNDKPEFKSRVLITTLIKHLRNNVNNCYIARWYEHMLTKHKIAGSNPTTDQVFFKYINHVVQYYDVS</sequence>
<proteinExistence type="predicted"/>
<dbReference type="Proteomes" id="UP000410492">
    <property type="component" value="Unassembled WGS sequence"/>
</dbReference>
<gene>
    <name evidence="1" type="ORF">CALMAC_LOCUS14091</name>
</gene>
<evidence type="ECO:0000313" key="1">
    <source>
        <dbReference type="EMBL" id="VEN54686.1"/>
    </source>
</evidence>
<dbReference type="EMBL" id="CAACVG010009981">
    <property type="protein sequence ID" value="VEN54686.1"/>
    <property type="molecule type" value="Genomic_DNA"/>
</dbReference>
<feature type="non-terminal residue" evidence="1">
    <location>
        <position position="1"/>
    </location>
</feature>
<dbReference type="AlphaFoldDB" id="A0A653D5T9"/>
<dbReference type="OrthoDB" id="10359213at2759"/>
<name>A0A653D5T9_CALMS</name>
<protein>
    <submittedName>
        <fullName evidence="1">Uncharacterized protein</fullName>
    </submittedName>
</protein>
<keyword evidence="2" id="KW-1185">Reference proteome</keyword>
<accession>A0A653D5T9</accession>